<comment type="caution">
    <text evidence="1">The sequence shown here is derived from an EMBL/GenBank/DDBJ whole genome shotgun (WGS) entry which is preliminary data.</text>
</comment>
<dbReference type="Gene3D" id="3.90.226.10">
    <property type="entry name" value="2-enoyl-CoA Hydratase, Chain A, domain 1"/>
    <property type="match status" value="1"/>
</dbReference>
<keyword evidence="2" id="KW-1185">Reference proteome</keyword>
<dbReference type="PANTHER" id="PTHR35984">
    <property type="entry name" value="PERIPLASMIC SERINE PROTEASE"/>
    <property type="match status" value="1"/>
</dbReference>
<name>A0A849VRI1_9HYPH</name>
<dbReference type="SUPFAM" id="SSF52096">
    <property type="entry name" value="ClpP/crotonase"/>
    <property type="match status" value="1"/>
</dbReference>
<dbReference type="InterPro" id="IPR029045">
    <property type="entry name" value="ClpP/crotonase-like_dom_sf"/>
</dbReference>
<dbReference type="PANTHER" id="PTHR35984:SF1">
    <property type="entry name" value="PERIPLASMIC SERINE PROTEASE"/>
    <property type="match status" value="1"/>
</dbReference>
<dbReference type="GO" id="GO:0016020">
    <property type="term" value="C:membrane"/>
    <property type="evidence" value="ECO:0007669"/>
    <property type="project" value="InterPro"/>
</dbReference>
<proteinExistence type="predicted"/>
<dbReference type="EMBL" id="JABUMX010000001">
    <property type="protein sequence ID" value="NTS30700.1"/>
    <property type="molecule type" value="Genomic_DNA"/>
</dbReference>
<dbReference type="AlphaFoldDB" id="A0A849VRI1"/>
<dbReference type="InterPro" id="IPR002825">
    <property type="entry name" value="Pept_S49_ser-pept_pro"/>
</dbReference>
<protein>
    <submittedName>
        <fullName evidence="1">Serine dehydrogenasease</fullName>
    </submittedName>
</protein>
<reference evidence="1 2" key="1">
    <citation type="submission" date="2020-05" db="EMBL/GenBank/DDBJ databases">
        <authorList>
            <person name="Kim M.K."/>
        </authorList>
    </citation>
    <scope>NUCLEOTIDE SEQUENCE [LARGE SCALE GENOMIC DNA]</scope>
    <source>
        <strain evidence="1 2">BT25</strain>
    </source>
</reference>
<evidence type="ECO:0000313" key="1">
    <source>
        <dbReference type="EMBL" id="NTS30700.1"/>
    </source>
</evidence>
<evidence type="ECO:0000313" key="2">
    <source>
        <dbReference type="Proteomes" id="UP000550508"/>
    </source>
</evidence>
<sequence>MGRKLYVAVYDEIIFNVAKEAEAELSKKLDADILFFSGEMRMTIFAWFRELIEKLAARPEKKQAIAIFLTTPGGQAEAVEKFVEVVRHHYKLVYFVVPVVAMSAGTIFCMSGDKIFMDYSSSLGPIDPQVLDREGKYLVPALGHLDKLNEMIQKSKQNTISPVEFQWMMNQDLAMLRFYEQARDLSEALLKRWLVQYKFKDWTVHKRRNGTPAVTDDDKRERAAEIAKLLSDNSHWHSHGRMIGMQTLKDECRLEIDDFGNDSALQGAVRRYNDTLSDFMSRMNLTSYLYTSTIN</sequence>
<dbReference type="Pfam" id="PF01972">
    <property type="entry name" value="SDH_protease"/>
    <property type="match status" value="1"/>
</dbReference>
<accession>A0A849VRI1</accession>
<gene>
    <name evidence="1" type="ORF">HQ945_05490</name>
</gene>
<organism evidence="1 2">
    <name type="scientific">Phyllobacterium pellucidum</name>
    <dbReference type="NCBI Taxonomy" id="2740464"/>
    <lineage>
        <taxon>Bacteria</taxon>
        <taxon>Pseudomonadati</taxon>
        <taxon>Pseudomonadota</taxon>
        <taxon>Alphaproteobacteria</taxon>
        <taxon>Hyphomicrobiales</taxon>
        <taxon>Phyllobacteriaceae</taxon>
        <taxon>Phyllobacterium</taxon>
    </lineage>
</organism>
<dbReference type="Proteomes" id="UP000550508">
    <property type="component" value="Unassembled WGS sequence"/>
</dbReference>